<gene>
    <name evidence="1" type="ORF">EAH69_06105</name>
</gene>
<evidence type="ECO:0000313" key="1">
    <source>
        <dbReference type="EMBL" id="RLZ10714.1"/>
    </source>
</evidence>
<comment type="caution">
    <text evidence="1">The sequence shown here is derived from an EMBL/GenBank/DDBJ whole genome shotgun (WGS) entry which is preliminary data.</text>
</comment>
<reference evidence="1 2" key="1">
    <citation type="submission" date="2018-10" db="EMBL/GenBank/DDBJ databases">
        <authorList>
            <person name="Chen X."/>
        </authorList>
    </citation>
    <scope>NUCLEOTIDE SEQUENCE [LARGE SCALE GENOMIC DNA]</scope>
    <source>
        <strain evidence="1 2">YIM 102668</strain>
    </source>
</reference>
<dbReference type="EMBL" id="RDOJ01000006">
    <property type="protein sequence ID" value="RLZ10714.1"/>
    <property type="molecule type" value="Genomic_DNA"/>
</dbReference>
<dbReference type="Gene3D" id="3.40.50.1820">
    <property type="entry name" value="alpha/beta hydrolase"/>
    <property type="match status" value="1"/>
</dbReference>
<dbReference type="InterPro" id="IPR029058">
    <property type="entry name" value="AB_hydrolase_fold"/>
</dbReference>
<dbReference type="InterPro" id="IPR008886">
    <property type="entry name" value="UPF0227/Esterase_YqiA"/>
</dbReference>
<proteinExistence type="predicted"/>
<sequence>MKMMIAEGNKVFYIHGLYGSRSSRKFGFIQQKYPTAICLEWKFNDNVDVFLQNTFHMLETVKDPITLIGSSIGGNFAWQIQQKLLTEGINCELILINPMIELMYKFEDNFPNHLVQYLSPMDTFSNTKVIIGLKDEVLDAHQTKAFFEMYDYNNPNKIEITLVEDDHRISNFHKLLVDF</sequence>
<dbReference type="SUPFAM" id="SSF53474">
    <property type="entry name" value="alpha/beta-Hydrolases"/>
    <property type="match status" value="1"/>
</dbReference>
<dbReference type="OrthoDB" id="1432155at2"/>
<protein>
    <recommendedName>
        <fullName evidence="3">Esterase</fullName>
    </recommendedName>
</protein>
<keyword evidence="2" id="KW-1185">Reference proteome</keyword>
<dbReference type="Proteomes" id="UP000275348">
    <property type="component" value="Unassembled WGS sequence"/>
</dbReference>
<dbReference type="AlphaFoldDB" id="A0A3L9MHB2"/>
<dbReference type="Pfam" id="PF05728">
    <property type="entry name" value="UPF0227"/>
    <property type="match status" value="1"/>
</dbReference>
<accession>A0A3L9MHB2</accession>
<organism evidence="1 2">
    <name type="scientific">Faecalibacter macacae</name>
    <dbReference type="NCBI Taxonomy" id="1859289"/>
    <lineage>
        <taxon>Bacteria</taxon>
        <taxon>Pseudomonadati</taxon>
        <taxon>Bacteroidota</taxon>
        <taxon>Flavobacteriia</taxon>
        <taxon>Flavobacteriales</taxon>
        <taxon>Weeksellaceae</taxon>
        <taxon>Faecalibacter</taxon>
    </lineage>
</organism>
<name>A0A3L9MHB2_9FLAO</name>
<evidence type="ECO:0000313" key="2">
    <source>
        <dbReference type="Proteomes" id="UP000275348"/>
    </source>
</evidence>
<evidence type="ECO:0008006" key="3">
    <source>
        <dbReference type="Google" id="ProtNLM"/>
    </source>
</evidence>